<name>A0AAD7RNE5_9TELE</name>
<reference evidence="1" key="1">
    <citation type="journal article" date="2023" name="Science">
        <title>Genome structures resolve the early diversification of teleost fishes.</title>
        <authorList>
            <person name="Parey E."/>
            <person name="Louis A."/>
            <person name="Montfort J."/>
            <person name="Bouchez O."/>
            <person name="Roques C."/>
            <person name="Iampietro C."/>
            <person name="Lluch J."/>
            <person name="Castinel A."/>
            <person name="Donnadieu C."/>
            <person name="Desvignes T."/>
            <person name="Floi Bucao C."/>
            <person name="Jouanno E."/>
            <person name="Wen M."/>
            <person name="Mejri S."/>
            <person name="Dirks R."/>
            <person name="Jansen H."/>
            <person name="Henkel C."/>
            <person name="Chen W.J."/>
            <person name="Zahm M."/>
            <person name="Cabau C."/>
            <person name="Klopp C."/>
            <person name="Thompson A.W."/>
            <person name="Robinson-Rechavi M."/>
            <person name="Braasch I."/>
            <person name="Lecointre G."/>
            <person name="Bobe J."/>
            <person name="Postlethwait J.H."/>
            <person name="Berthelot C."/>
            <person name="Roest Crollius H."/>
            <person name="Guiguen Y."/>
        </authorList>
    </citation>
    <scope>NUCLEOTIDE SEQUENCE</scope>
    <source>
        <strain evidence="1">NC1722</strain>
    </source>
</reference>
<accession>A0AAD7RNE5</accession>
<organism evidence="1 2">
    <name type="scientific">Aldrovandia affinis</name>
    <dbReference type="NCBI Taxonomy" id="143900"/>
    <lineage>
        <taxon>Eukaryota</taxon>
        <taxon>Metazoa</taxon>
        <taxon>Chordata</taxon>
        <taxon>Craniata</taxon>
        <taxon>Vertebrata</taxon>
        <taxon>Euteleostomi</taxon>
        <taxon>Actinopterygii</taxon>
        <taxon>Neopterygii</taxon>
        <taxon>Teleostei</taxon>
        <taxon>Notacanthiformes</taxon>
        <taxon>Halosauridae</taxon>
        <taxon>Aldrovandia</taxon>
    </lineage>
</organism>
<comment type="caution">
    <text evidence="1">The sequence shown here is derived from an EMBL/GenBank/DDBJ whole genome shotgun (WGS) entry which is preliminary data.</text>
</comment>
<keyword evidence="2" id="KW-1185">Reference proteome</keyword>
<dbReference type="Proteomes" id="UP001221898">
    <property type="component" value="Unassembled WGS sequence"/>
</dbReference>
<proteinExistence type="predicted"/>
<gene>
    <name evidence="1" type="ORF">AAFF_G00155820</name>
</gene>
<dbReference type="EMBL" id="JAINUG010000210">
    <property type="protein sequence ID" value="KAJ8387481.1"/>
    <property type="molecule type" value="Genomic_DNA"/>
</dbReference>
<evidence type="ECO:0000313" key="2">
    <source>
        <dbReference type="Proteomes" id="UP001221898"/>
    </source>
</evidence>
<evidence type="ECO:0000313" key="1">
    <source>
        <dbReference type="EMBL" id="KAJ8387481.1"/>
    </source>
</evidence>
<sequence>MSQVRLPQWRHTVLGYPQVACMVAQLHPQLRQRPLAMHHMGVPRLHLEHSMQGGKHLVPPMEGIVSPKVGPLGSSLL</sequence>
<dbReference type="AlphaFoldDB" id="A0AAD7RNE5"/>
<protein>
    <submittedName>
        <fullName evidence="1">Uncharacterized protein</fullName>
    </submittedName>
</protein>